<reference evidence="2" key="5">
    <citation type="submission" date="2025-09" db="UniProtKB">
        <authorList>
            <consortium name="Ensembl"/>
        </authorList>
    </citation>
    <scope>IDENTIFICATION</scope>
</reference>
<dbReference type="PANTHER" id="PTHR10098:SF108">
    <property type="entry name" value="TETRATRICOPEPTIDE REPEAT PROTEIN 28"/>
    <property type="match status" value="1"/>
</dbReference>
<dbReference type="PANTHER" id="PTHR10098">
    <property type="entry name" value="RAPSYN-RELATED"/>
    <property type="match status" value="1"/>
</dbReference>
<dbReference type="OMA" id="DRVVQNE"/>
<proteinExistence type="predicted"/>
<reference evidence="2" key="4">
    <citation type="submission" date="2025-08" db="UniProtKB">
        <authorList>
            <consortium name="Ensembl"/>
        </authorList>
    </citation>
    <scope>IDENTIFICATION</scope>
</reference>
<dbReference type="InterPro" id="IPR024983">
    <property type="entry name" value="CHAT_dom"/>
</dbReference>
<dbReference type="STRING" id="7868.ENSCMIP00000037026"/>
<keyword evidence="3" id="KW-1185">Reference proteome</keyword>
<sequence length="1283" mass="145769">MFSANVRDSESTRFLKSTLSLVSASTIGKNKQKKGSLALQEIARLQEEGDKEFKAKNYEEALVLYTQGLTLDATDCQLLSCRTALFIQMKLYNEAWVDGQILTKLQPQAPQNHYLLSLAKEYLGHFSHAFQSLLHCLELDSVHRETLVLDLQRVTYKLCREKAVDTEREEQGLDEALLRIGRQLLKADLHSLCIQLINSTVQIYRSTMKNEIRLHFYLLEASCHVKTKNKEMALSTYESCLFLALKEQHSEVEFQCFAQLAALHMETGSLEDALYNYLELLTAIEDSKQQPDNHFSRKFWSAETELDVYLKLSKIYHTLHHYPKALTYGKKYLNLLLDREYKSHCKDIAAAYLKVAKLQEKLEFYKEALINYQHFSELSQMTHNSMDEALAYESMGRLHAIFGNYDPAVSHAYQSYYVLEALGDSDLRLLASLRLAGVCKAAEYFEEAENCYKQVWERVSNTKNERMRCEAALGIGEVYAVMSRCQHALFFFEMAINAAESLGDQKLIDRCKFNLANISQFSFYTQELLVASNAFEEVIARYQWIKLKCRLEGLKVPRDVNDILLESFDGIQTTLIKLDDKTKALQYAEYGRKCSFLNHTFLRDEFHLCLDESDSETLEFAAELGVPSLEAIYSRLETLPGTVLYYSLVKTGILLWVLRAGQGLVRFHRSSIKEAANIHWQICHFLQMLKGKSMLFKVEPRNIPSAKTRWETILPKKAQGPYASTSCEKAEGAQGISGDPQYWMEHESWQQMYRLLLEPISDLLEEPEAGSDILIVPDKHLFQIPFSNLHNYKNKKLGDKFFVSLLPSLFAVENVAMKFQSRGETKVERPVPADDMALLEVMGGNNQELRGLQKMGHVGPIHRLVHRTATNTAVVSSKHFIPPFKQIFCRIQALVVGSPQLPSELFLLGRVWKAGQPLITAQKEVLKVAEYLQTDAVLGEEATKKLVLTELPQATIVHIATFGSWEDGVLVFAPYPPTNAQERADERTFLLTIPEILELKLIAKIVVLSSCWDGVLDQEPVLSFDLPTAFLRAGAICVLIQTKPVPDQALLTFYHHFYTTLWTGSYVSIAVEFARHQLEHDIRFPGKHYWSSFVWVGLDTFVNLQELKHAMLHQTLETIDQELSQATKQDWLNPASNISAVPDRRALLLKMQCSLSKIIVNHGSMSSVLKLLLFLITEAISRLAHTGTDYPTVKVTTNIINIPGISSLLRLLGFHFQPLVCPIPYMTTPRTLPTCSAGIPRTHPVAVIFPRLDEDGLLHPAQDAISAIRGQCHNLHTFHHEAG</sequence>
<name>A0A4W3JBV6_CALMI</name>
<dbReference type="InterPro" id="IPR011990">
    <property type="entry name" value="TPR-like_helical_dom_sf"/>
</dbReference>
<evidence type="ECO:0000259" key="1">
    <source>
        <dbReference type="Pfam" id="PF12770"/>
    </source>
</evidence>
<accession>A0A4W3JBV6</accession>
<organism evidence="2 3">
    <name type="scientific">Callorhinchus milii</name>
    <name type="common">Ghost shark</name>
    <dbReference type="NCBI Taxonomy" id="7868"/>
    <lineage>
        <taxon>Eukaryota</taxon>
        <taxon>Metazoa</taxon>
        <taxon>Chordata</taxon>
        <taxon>Craniata</taxon>
        <taxon>Vertebrata</taxon>
        <taxon>Chondrichthyes</taxon>
        <taxon>Holocephali</taxon>
        <taxon>Chimaeriformes</taxon>
        <taxon>Callorhinchidae</taxon>
        <taxon>Callorhinchus</taxon>
    </lineage>
</organism>
<evidence type="ECO:0000313" key="2">
    <source>
        <dbReference type="Ensembl" id="ENSCMIP00000037026.1"/>
    </source>
</evidence>
<reference evidence="3" key="2">
    <citation type="journal article" date="2007" name="PLoS Biol.">
        <title>Survey sequencing and comparative analysis of the elephant shark (Callorhinchus milii) genome.</title>
        <authorList>
            <person name="Venkatesh B."/>
            <person name="Kirkness E.F."/>
            <person name="Loh Y.H."/>
            <person name="Halpern A.L."/>
            <person name="Lee A.P."/>
            <person name="Johnson J."/>
            <person name="Dandona N."/>
            <person name="Viswanathan L.D."/>
            <person name="Tay A."/>
            <person name="Venter J.C."/>
            <person name="Strausberg R.L."/>
            <person name="Brenner S."/>
        </authorList>
    </citation>
    <scope>NUCLEOTIDE SEQUENCE [LARGE SCALE GENOMIC DNA]</scope>
</reference>
<dbReference type="Proteomes" id="UP000314986">
    <property type="component" value="Unassembled WGS sequence"/>
</dbReference>
<feature type="domain" description="CHAT" evidence="1">
    <location>
        <begin position="748"/>
        <end position="1097"/>
    </location>
</feature>
<dbReference type="Pfam" id="PF12770">
    <property type="entry name" value="CHAT"/>
    <property type="match status" value="1"/>
</dbReference>
<reference evidence="3" key="1">
    <citation type="journal article" date="2006" name="Science">
        <title>Ancient noncoding elements conserved in the human genome.</title>
        <authorList>
            <person name="Venkatesh B."/>
            <person name="Kirkness E.F."/>
            <person name="Loh Y.H."/>
            <person name="Halpern A.L."/>
            <person name="Lee A.P."/>
            <person name="Johnson J."/>
            <person name="Dandona N."/>
            <person name="Viswanathan L.D."/>
            <person name="Tay A."/>
            <person name="Venter J.C."/>
            <person name="Strausberg R.L."/>
            <person name="Brenner S."/>
        </authorList>
    </citation>
    <scope>NUCLEOTIDE SEQUENCE [LARGE SCALE GENOMIC DNA]</scope>
</reference>
<reference evidence="3" key="3">
    <citation type="journal article" date="2014" name="Nature">
        <title>Elephant shark genome provides unique insights into gnathostome evolution.</title>
        <authorList>
            <consortium name="International Elephant Shark Genome Sequencing Consortium"/>
            <person name="Venkatesh B."/>
            <person name="Lee A.P."/>
            <person name="Ravi V."/>
            <person name="Maurya A.K."/>
            <person name="Lian M.M."/>
            <person name="Swann J.B."/>
            <person name="Ohta Y."/>
            <person name="Flajnik M.F."/>
            <person name="Sutoh Y."/>
            <person name="Kasahara M."/>
            <person name="Hoon S."/>
            <person name="Gangu V."/>
            <person name="Roy S.W."/>
            <person name="Irimia M."/>
            <person name="Korzh V."/>
            <person name="Kondrychyn I."/>
            <person name="Lim Z.W."/>
            <person name="Tay B.H."/>
            <person name="Tohari S."/>
            <person name="Kong K.W."/>
            <person name="Ho S."/>
            <person name="Lorente-Galdos B."/>
            <person name="Quilez J."/>
            <person name="Marques-Bonet T."/>
            <person name="Raney B.J."/>
            <person name="Ingham P.W."/>
            <person name="Tay A."/>
            <person name="Hillier L.W."/>
            <person name="Minx P."/>
            <person name="Boehm T."/>
            <person name="Wilson R.K."/>
            <person name="Brenner S."/>
            <person name="Warren W.C."/>
        </authorList>
    </citation>
    <scope>NUCLEOTIDE SEQUENCE [LARGE SCALE GENOMIC DNA]</scope>
</reference>
<dbReference type="Ensembl" id="ENSCMIT00000037567.1">
    <property type="protein sequence ID" value="ENSCMIP00000037026.1"/>
    <property type="gene ID" value="ENSCMIG00000015616.1"/>
</dbReference>
<dbReference type="Gene3D" id="1.25.40.10">
    <property type="entry name" value="Tetratricopeptide repeat domain"/>
    <property type="match status" value="3"/>
</dbReference>
<evidence type="ECO:0000313" key="3">
    <source>
        <dbReference type="Proteomes" id="UP000314986"/>
    </source>
</evidence>
<dbReference type="SUPFAM" id="SSF48452">
    <property type="entry name" value="TPR-like"/>
    <property type="match status" value="3"/>
</dbReference>
<dbReference type="InterPro" id="IPR019734">
    <property type="entry name" value="TPR_rpt"/>
</dbReference>
<dbReference type="GeneTree" id="ENSGT00390000008611"/>
<dbReference type="InParanoid" id="A0A4W3JBV6"/>
<dbReference type="SMART" id="SM00028">
    <property type="entry name" value="TPR"/>
    <property type="match status" value="7"/>
</dbReference>
<gene>
    <name evidence="2" type="primary">LOC103183101</name>
</gene>
<protein>
    <submittedName>
        <fullName evidence="2">Tetratricopeptide repeat protein 28-like</fullName>
    </submittedName>
</protein>